<evidence type="ECO:0000256" key="7">
    <source>
        <dbReference type="ARBA" id="ARBA00023288"/>
    </source>
</evidence>
<keyword evidence="7 8" id="KW-0449">Lipoprotein</keyword>
<organism evidence="9">
    <name type="scientific">Borrelia crocidurae DOU</name>
    <dbReference type="NCBI Taxonomy" id="1293575"/>
    <lineage>
        <taxon>Bacteria</taxon>
        <taxon>Pseudomonadati</taxon>
        <taxon>Spirochaetota</taxon>
        <taxon>Spirochaetia</taxon>
        <taxon>Spirochaetales</taxon>
        <taxon>Borreliaceae</taxon>
        <taxon>Borrelia</taxon>
    </lineage>
</organism>
<dbReference type="EMBL" id="CP004330">
    <property type="protein sequence ID" value="AHH07661.1"/>
    <property type="molecule type" value="Genomic_DNA"/>
</dbReference>
<keyword evidence="4 8" id="KW-0472">Membrane</keyword>
<evidence type="ECO:0000256" key="4">
    <source>
        <dbReference type="ARBA" id="ARBA00023136"/>
    </source>
</evidence>
<evidence type="ECO:0000256" key="3">
    <source>
        <dbReference type="ARBA" id="ARBA00022729"/>
    </source>
</evidence>
<protein>
    <recommendedName>
        <fullName evidence="8">Variable large protein</fullName>
    </recommendedName>
</protein>
<evidence type="ECO:0000313" key="9">
    <source>
        <dbReference type="EMBL" id="AHH07661.1"/>
    </source>
</evidence>
<proteinExistence type="predicted"/>
<comment type="function">
    <text evidence="1 8">The Vlp and Vsp proteins are antigenically distinct proteins, only one vlp or vsp gene is transcriptionally active at any one time. Switching between these genes is a mechanism of host immune response evasion.</text>
</comment>
<evidence type="ECO:0000256" key="8">
    <source>
        <dbReference type="RuleBase" id="RU363105"/>
    </source>
</evidence>
<dbReference type="GO" id="GO:0009279">
    <property type="term" value="C:cell outer membrane"/>
    <property type="evidence" value="ECO:0007669"/>
    <property type="project" value="UniProtKB-SubCell"/>
</dbReference>
<dbReference type="InterPro" id="IPR000680">
    <property type="entry name" value="Borrelia_lipo"/>
</dbReference>
<keyword evidence="9" id="KW-0614">Plasmid</keyword>
<geneLocation type="plasmid" evidence="9">
    <name>unnamed</name>
</geneLocation>
<evidence type="ECO:0000256" key="1">
    <source>
        <dbReference type="ARBA" id="ARBA00003932"/>
    </source>
</evidence>
<comment type="subcellular location">
    <subcellularLocation>
        <location evidence="2 8">Cell outer membrane</location>
        <topology evidence="2 8">Lipid-anchor</topology>
    </subcellularLocation>
</comment>
<sequence>MQKTNKEAKRMKKREVKGIRIREVMMMMVMVVMVMGCNSGGVSGEGTGGGDGRGAKSLSEVLLEVGRGAENVFYSFLELVSGSLGFAVKATTKKNEVGDYFDGLGKKLEIVSGELEKVAEKASADVDKEGILNKGIRAAVDMAKTTLNTLKVNLELLGQVGDDKVVGWVENDQQGIKPVEDGLNKALNSLQAIVKSATDVGVSVPEVGNTTLTVNGVDNKDGAKVLAIDKPGAAVGEKAGLIVAAVSGEEILASIIESGKDDAALTQAAKSETTAMNFAKGGSKDHLANDATPKAAAVSGGIALRSLVKNGKLAAHSGGNDSKAVQSAGVISVNKLLGAVEDIIKKTFKKVLEKAKGEIDKARGSKEPVSESSK</sequence>
<keyword evidence="6 8" id="KW-0998">Cell outer membrane</keyword>
<dbReference type="HOGENOM" id="CLU_054711_2_0_12"/>
<gene>
    <name evidence="9" type="ORF">BCD_1595</name>
</gene>
<keyword evidence="5 8" id="KW-0564">Palmitate</keyword>
<name>W5SRF9_9SPIR</name>
<evidence type="ECO:0000256" key="6">
    <source>
        <dbReference type="ARBA" id="ARBA00023237"/>
    </source>
</evidence>
<dbReference type="Pfam" id="PF00921">
    <property type="entry name" value="Lipoprotein_2"/>
    <property type="match status" value="1"/>
</dbReference>
<dbReference type="SUPFAM" id="SSF74748">
    <property type="entry name" value="Variable surface antigen VlsE"/>
    <property type="match status" value="1"/>
</dbReference>
<keyword evidence="3" id="KW-0732">Signal</keyword>
<reference evidence="9" key="1">
    <citation type="submission" date="2013-02" db="EMBL/GenBank/DDBJ databases">
        <title>Comparative genomics of Borrelia species.</title>
        <authorList>
            <person name="Schwan T.G."/>
            <person name="Raffel S.J."/>
            <person name="Porcella S.F."/>
        </authorList>
    </citation>
    <scope>NUCLEOTIDE SEQUENCE</scope>
    <source>
        <strain evidence="9">DOU</strain>
        <plasmid evidence="9">unnamed</plasmid>
    </source>
</reference>
<evidence type="ECO:0000256" key="2">
    <source>
        <dbReference type="ARBA" id="ARBA00004459"/>
    </source>
</evidence>
<evidence type="ECO:0000256" key="5">
    <source>
        <dbReference type="ARBA" id="ARBA00023139"/>
    </source>
</evidence>
<dbReference type="AlphaFoldDB" id="W5SRF9"/>
<accession>W5SRF9</accession>